<dbReference type="Pfam" id="PF10431">
    <property type="entry name" value="ClpB_D2-small"/>
    <property type="match status" value="1"/>
</dbReference>
<keyword evidence="10" id="KW-0378">Hydrolase</keyword>
<evidence type="ECO:0000256" key="8">
    <source>
        <dbReference type="SAM" id="MobiDB-lite"/>
    </source>
</evidence>
<evidence type="ECO:0000313" key="11">
    <source>
        <dbReference type="Proteomes" id="UP001554567"/>
    </source>
</evidence>
<dbReference type="InterPro" id="IPR019489">
    <property type="entry name" value="Clp_ATPase_C"/>
</dbReference>
<dbReference type="InterPro" id="IPR050130">
    <property type="entry name" value="ClpA_ClpB"/>
</dbReference>
<dbReference type="InterPro" id="IPR004176">
    <property type="entry name" value="Clp_R_N"/>
</dbReference>
<dbReference type="Gene3D" id="1.10.1780.10">
    <property type="entry name" value="Clp, N-terminal domain"/>
    <property type="match status" value="1"/>
</dbReference>
<dbReference type="SUPFAM" id="SSF81923">
    <property type="entry name" value="Double Clp-N motif"/>
    <property type="match status" value="1"/>
</dbReference>
<feature type="region of interest" description="Disordered" evidence="8">
    <location>
        <begin position="143"/>
        <end position="165"/>
    </location>
</feature>
<dbReference type="CDD" id="cd00009">
    <property type="entry name" value="AAA"/>
    <property type="match status" value="1"/>
</dbReference>
<comment type="similarity">
    <text evidence="1 7">Belongs to the ClpA/ClpB family.</text>
</comment>
<evidence type="ECO:0000256" key="5">
    <source>
        <dbReference type="ARBA" id="ARBA00023186"/>
    </source>
</evidence>
<dbReference type="Pfam" id="PF07724">
    <property type="entry name" value="AAA_2"/>
    <property type="match status" value="1"/>
</dbReference>
<dbReference type="InterPro" id="IPR003593">
    <property type="entry name" value="AAA+_ATPase"/>
</dbReference>
<dbReference type="Pfam" id="PF17871">
    <property type="entry name" value="AAA_lid_9"/>
    <property type="match status" value="1"/>
</dbReference>
<dbReference type="EMBL" id="JBFKZN010000001">
    <property type="protein sequence ID" value="MEW5287877.1"/>
    <property type="molecule type" value="Genomic_DNA"/>
</dbReference>
<dbReference type="InterPro" id="IPR001270">
    <property type="entry name" value="ClpA/B"/>
</dbReference>
<dbReference type="InterPro" id="IPR027417">
    <property type="entry name" value="P-loop_NTPase"/>
</dbReference>
<dbReference type="GO" id="GO:0005524">
    <property type="term" value="F:ATP binding"/>
    <property type="evidence" value="ECO:0007669"/>
    <property type="project" value="UniProtKB-KW"/>
</dbReference>
<keyword evidence="3 7" id="KW-0547">Nucleotide-binding</keyword>
<evidence type="ECO:0000256" key="3">
    <source>
        <dbReference type="ARBA" id="ARBA00022741"/>
    </source>
</evidence>
<dbReference type="InterPro" id="IPR013461">
    <property type="entry name" value="ClpA"/>
</dbReference>
<keyword evidence="10" id="KW-0645">Protease</keyword>
<dbReference type="PRINTS" id="PR00300">
    <property type="entry name" value="CLPPROTEASEA"/>
</dbReference>
<keyword evidence="4 7" id="KW-0067">ATP-binding</keyword>
<dbReference type="RefSeq" id="WP_367166491.1">
    <property type="nucleotide sequence ID" value="NZ_JBFKZN010000001.1"/>
</dbReference>
<reference evidence="10 11" key="1">
    <citation type="submission" date="2024-07" db="EMBL/GenBank/DDBJ databases">
        <authorList>
            <person name="Dulla G.F.J."/>
            <person name="Delorm J.G."/>
        </authorList>
    </citation>
    <scope>NUCLEOTIDE SEQUENCE [LARGE SCALE GENOMIC DNA]</scope>
    <source>
        <strain evidence="10 11">JGD 233</strain>
    </source>
</reference>
<dbReference type="InterPro" id="IPR036628">
    <property type="entry name" value="Clp_N_dom_sf"/>
</dbReference>
<gene>
    <name evidence="10" type="primary">clpA</name>
    <name evidence="10" type="ORF">ABW286_01490</name>
</gene>
<dbReference type="NCBIfam" id="TIGR02639">
    <property type="entry name" value="ClpA"/>
    <property type="match status" value="1"/>
</dbReference>
<dbReference type="Pfam" id="PF00004">
    <property type="entry name" value="AAA"/>
    <property type="match status" value="1"/>
</dbReference>
<dbReference type="InterPro" id="IPR028299">
    <property type="entry name" value="ClpA/B_CS2"/>
</dbReference>
<dbReference type="GO" id="GO:0004252">
    <property type="term" value="F:serine-type endopeptidase activity"/>
    <property type="evidence" value="ECO:0007669"/>
    <property type="project" value="UniProtKB-EC"/>
</dbReference>
<evidence type="ECO:0000256" key="6">
    <source>
        <dbReference type="PROSITE-ProRule" id="PRU01251"/>
    </source>
</evidence>
<dbReference type="PROSITE" id="PS00870">
    <property type="entry name" value="CLPAB_1"/>
    <property type="match status" value="1"/>
</dbReference>
<dbReference type="SMART" id="SM00382">
    <property type="entry name" value="AAA"/>
    <property type="match status" value="2"/>
</dbReference>
<dbReference type="Proteomes" id="UP001554567">
    <property type="component" value="Unassembled WGS sequence"/>
</dbReference>
<evidence type="ECO:0000256" key="7">
    <source>
        <dbReference type="RuleBase" id="RU004432"/>
    </source>
</evidence>
<dbReference type="SUPFAM" id="SSF52540">
    <property type="entry name" value="P-loop containing nucleoside triphosphate hydrolases"/>
    <property type="match status" value="2"/>
</dbReference>
<dbReference type="EC" id="3.4.21.92" evidence="10"/>
<name>A0ABV3MWG9_9GAMM</name>
<dbReference type="CDD" id="cd19499">
    <property type="entry name" value="RecA-like_ClpB_Hsp104-like"/>
    <property type="match status" value="1"/>
</dbReference>
<evidence type="ECO:0000313" key="10">
    <source>
        <dbReference type="EMBL" id="MEW5287877.1"/>
    </source>
</evidence>
<dbReference type="PROSITE" id="PS00871">
    <property type="entry name" value="CLPAB_2"/>
    <property type="match status" value="1"/>
</dbReference>
<keyword evidence="11" id="KW-1185">Reference proteome</keyword>
<dbReference type="InterPro" id="IPR003959">
    <property type="entry name" value="ATPase_AAA_core"/>
</dbReference>
<accession>A0ABV3MWG9</accession>
<organism evidence="10 11">
    <name type="scientific">Erwinia papayae</name>
    <dbReference type="NCBI Taxonomy" id="206499"/>
    <lineage>
        <taxon>Bacteria</taxon>
        <taxon>Pseudomonadati</taxon>
        <taxon>Pseudomonadota</taxon>
        <taxon>Gammaproteobacteria</taxon>
        <taxon>Enterobacterales</taxon>
        <taxon>Erwiniaceae</taxon>
        <taxon>Erwinia</taxon>
    </lineage>
</organism>
<keyword evidence="5 7" id="KW-0143">Chaperone</keyword>
<dbReference type="InterPro" id="IPR041546">
    <property type="entry name" value="ClpA/ClpB_AAA_lid"/>
</dbReference>
<feature type="domain" description="Clp R" evidence="9">
    <location>
        <begin position="1"/>
        <end position="145"/>
    </location>
</feature>
<dbReference type="Gene3D" id="1.10.8.60">
    <property type="match status" value="2"/>
</dbReference>
<evidence type="ECO:0000259" key="9">
    <source>
        <dbReference type="PROSITE" id="PS51903"/>
    </source>
</evidence>
<evidence type="ECO:0000256" key="1">
    <source>
        <dbReference type="ARBA" id="ARBA00008675"/>
    </source>
</evidence>
<protein>
    <submittedName>
        <fullName evidence="10">ATP-dependent Clp protease ATP-binding subunit ClpA</fullName>
        <ecNumber evidence="10">3.4.21.92</ecNumber>
    </submittedName>
</protein>
<dbReference type="SMART" id="SM01086">
    <property type="entry name" value="ClpB_D2-small"/>
    <property type="match status" value="1"/>
</dbReference>
<dbReference type="InterPro" id="IPR018368">
    <property type="entry name" value="ClpA/B_CS1"/>
</dbReference>
<proteinExistence type="inferred from homology"/>
<dbReference type="PANTHER" id="PTHR11638">
    <property type="entry name" value="ATP-DEPENDENT CLP PROTEASE"/>
    <property type="match status" value="1"/>
</dbReference>
<keyword evidence="2 6" id="KW-0677">Repeat</keyword>
<evidence type="ECO:0000256" key="4">
    <source>
        <dbReference type="ARBA" id="ARBA00022840"/>
    </source>
</evidence>
<dbReference type="PROSITE" id="PS51903">
    <property type="entry name" value="CLP_R"/>
    <property type="match status" value="1"/>
</dbReference>
<evidence type="ECO:0000256" key="2">
    <source>
        <dbReference type="ARBA" id="ARBA00022737"/>
    </source>
</evidence>
<dbReference type="Gene3D" id="3.40.50.300">
    <property type="entry name" value="P-loop containing nucleotide triphosphate hydrolases"/>
    <property type="match status" value="2"/>
</dbReference>
<dbReference type="GO" id="GO:0006508">
    <property type="term" value="P:proteolysis"/>
    <property type="evidence" value="ECO:0007669"/>
    <property type="project" value="UniProtKB-KW"/>
</dbReference>
<dbReference type="Pfam" id="PF02861">
    <property type="entry name" value="Clp_N"/>
    <property type="match status" value="1"/>
</dbReference>
<dbReference type="PANTHER" id="PTHR11638:SF111">
    <property type="entry name" value="ATP-DEPENDENT CLP PROTEASE ATP-BINDING SUBUNIT CLPA"/>
    <property type="match status" value="1"/>
</dbReference>
<comment type="caution">
    <text evidence="10">The sequence shown here is derived from an EMBL/GenBank/DDBJ whole genome shotgun (WGS) entry which is preliminary data.</text>
</comment>
<dbReference type="NCBIfam" id="NF008263">
    <property type="entry name" value="PRK11034.1"/>
    <property type="match status" value="1"/>
</dbReference>
<sequence length="758" mass="83821">MLNQELELSLNMAFARAREHRHEFMTVEHLLLALLSNPSAREALEACTVDIVALRQELEAFIEQTTPVLPVSTEERDTQPTLSFQRVLQRSVFHVQSSGRSEVAGANVLVAIFSEQESQAAYLLRKHEISRLDVVNFISHGTRKDDAGPASGAENPVNEEQAGGEERMENFTTNLNQLARVGGIDPLIGRDKELERAIQVLCRRRKNNPLLVGESGVGKTAIAEGLAWRIVQGDVPEVMKDATIYSLDIGSLLAGTKYRGDFEKRFKALLKQLEQDSSSILFIDEIHTIIGAGAASGGQVDAANLIKPLLSGGKIRVMGSTTYQEFSNIFEKDRALARRFQKIDITEPSVEETVQILNGLKPKYEAHHDVRYTAKAVRAAVELAVKYINDRHLPDKAIDVIDEAGARARLMPASKRKKTVNVSDIESVVARIARIPEKSVSATDRDTLKTLGDRLKMLVFGQDNAIEALTEAIKMSRAGLGQDRKPVGSFLFAGPTGVGKTEVTVQLAKALGIELLRFDMSEYMERHTVSRLIGAPPGYVGFDQGGLLTDAVIKHPHAVVLLDEIEKAHPDVFNLLLQVMDNGMLTDNNGRKADFRNVVVVMTTNAGVRETERKSIGLIQQDNSTDAMEEIKKIFTPEFRNRLDNIIWFKHLDTEVIHQVVDKFIVELQAQLDAKGVSLEVSDEARDWLAEKGYDKAMGARPMARTVQESLKKPLANELLFGSLVDGGSVSVALDKAKNELTYHFLSSEKRKAEGTVH</sequence>